<organism evidence="2 3">
    <name type="scientific">Juglans regia</name>
    <name type="common">English walnut</name>
    <dbReference type="NCBI Taxonomy" id="51240"/>
    <lineage>
        <taxon>Eukaryota</taxon>
        <taxon>Viridiplantae</taxon>
        <taxon>Streptophyta</taxon>
        <taxon>Embryophyta</taxon>
        <taxon>Tracheophyta</taxon>
        <taxon>Spermatophyta</taxon>
        <taxon>Magnoliopsida</taxon>
        <taxon>eudicotyledons</taxon>
        <taxon>Gunneridae</taxon>
        <taxon>Pentapetalae</taxon>
        <taxon>rosids</taxon>
        <taxon>fabids</taxon>
        <taxon>Fagales</taxon>
        <taxon>Juglandaceae</taxon>
        <taxon>Juglans</taxon>
    </lineage>
</organism>
<dbReference type="OrthoDB" id="1435433at2759"/>
<reference evidence="3" key="1">
    <citation type="submission" date="2025-08" db="UniProtKB">
        <authorList>
            <consortium name="RefSeq"/>
        </authorList>
    </citation>
    <scope>IDENTIFICATION</scope>
    <source>
        <tissue evidence="3">Leaves</tissue>
    </source>
</reference>
<feature type="region of interest" description="Disordered" evidence="1">
    <location>
        <begin position="161"/>
        <end position="213"/>
    </location>
</feature>
<dbReference type="GeneID" id="109020335"/>
<accession>A0A2I4HQ90</accession>
<feature type="compositionally biased region" description="Basic and acidic residues" evidence="1">
    <location>
        <begin position="188"/>
        <end position="199"/>
    </location>
</feature>
<evidence type="ECO:0000256" key="1">
    <source>
        <dbReference type="SAM" id="MobiDB-lite"/>
    </source>
</evidence>
<gene>
    <name evidence="3" type="primary">LOC109020335</name>
</gene>
<dbReference type="InterPro" id="IPR005162">
    <property type="entry name" value="Retrotrans_gag_dom"/>
</dbReference>
<sequence>MRANKWLIDLDRTFDISVCTKNQKVQYVGHVLQGEAGIWWDTKRQLLALELGDVATLTWEQFKKEFDSSFFLETIKQQKALEFVNLTQGNMMVEQYAARFMELGRFALHLIGTEKMQARKFQDGLQPRIQNQVACLRIENFQVLVNVASIAEAEQQSLVSQVDKDQKRGMPYSPGRNMGKKRVPYTLDKGKRESSRECSTRYSTTMPKMRMKA</sequence>
<dbReference type="RefSeq" id="XP_018858326.1">
    <property type="nucleotide sequence ID" value="XM_019002781.1"/>
</dbReference>
<keyword evidence="2" id="KW-1185">Reference proteome</keyword>
<dbReference type="PANTHER" id="PTHR34482">
    <property type="entry name" value="DNA DAMAGE-INDUCIBLE PROTEIN 1-LIKE"/>
    <property type="match status" value="1"/>
</dbReference>
<evidence type="ECO:0000313" key="3">
    <source>
        <dbReference type="RefSeq" id="XP_018858326.1"/>
    </source>
</evidence>
<dbReference type="KEGG" id="jre:109020335"/>
<dbReference type="Gramene" id="Jr15_07740_p1">
    <property type="protein sequence ID" value="cds.Jr15_07740_p1"/>
    <property type="gene ID" value="Jr15_07740"/>
</dbReference>
<name>A0A2I4HQ90_JUGRE</name>
<dbReference type="Proteomes" id="UP000235220">
    <property type="component" value="Chromosome 15"/>
</dbReference>
<protein>
    <submittedName>
        <fullName evidence="3">Uncharacterized protein LOC109020335</fullName>
    </submittedName>
</protein>
<proteinExistence type="predicted"/>
<dbReference type="AlphaFoldDB" id="A0A2I4HQ90"/>
<dbReference type="PANTHER" id="PTHR34482:SF36">
    <property type="entry name" value="RETROTRANSPOSON GAG DOMAIN-CONTAINING PROTEIN"/>
    <property type="match status" value="1"/>
</dbReference>
<dbReference type="Pfam" id="PF03732">
    <property type="entry name" value="Retrotrans_gag"/>
    <property type="match status" value="1"/>
</dbReference>
<evidence type="ECO:0000313" key="2">
    <source>
        <dbReference type="Proteomes" id="UP000235220"/>
    </source>
</evidence>